<evidence type="ECO:0000313" key="2">
    <source>
        <dbReference type="EMBL" id="PFH48573.1"/>
    </source>
</evidence>
<protein>
    <submittedName>
        <fullName evidence="2">Uncharacterized protein</fullName>
    </submittedName>
</protein>
<accession>A0A2A9NLM0</accession>
<gene>
    <name evidence="2" type="ORF">AMATHDRAFT_49398</name>
</gene>
<name>A0A2A9NLM0_9AGAR</name>
<organism evidence="2 3">
    <name type="scientific">Amanita thiersii Skay4041</name>
    <dbReference type="NCBI Taxonomy" id="703135"/>
    <lineage>
        <taxon>Eukaryota</taxon>
        <taxon>Fungi</taxon>
        <taxon>Dikarya</taxon>
        <taxon>Basidiomycota</taxon>
        <taxon>Agaricomycotina</taxon>
        <taxon>Agaricomycetes</taxon>
        <taxon>Agaricomycetidae</taxon>
        <taxon>Agaricales</taxon>
        <taxon>Pluteineae</taxon>
        <taxon>Amanitaceae</taxon>
        <taxon>Amanita</taxon>
    </lineage>
</organism>
<dbReference type="OrthoDB" id="2500073at2759"/>
<sequence length="214" mass="24019">MKKVAQMAKVDDTCDPMVDVYLQIIIEWAEPHVLIGLEVWEIVSEQSGNANMRLTNCIIMPYAESRARRLYIAANVLPDKHFIPTTMSNPSSSPPSQADKSPQNSEYPEQRHAGKVGYGPNFTMQPSISDRFEGLYEEAKAKLTHNEALHKHGHDLRTGELKRKQLFEHNDVVRGDPVLQSFKDAEAKKDAQDNSQQDTPQPEKNGNVAHTSGN</sequence>
<feature type="region of interest" description="Disordered" evidence="1">
    <location>
        <begin position="172"/>
        <end position="214"/>
    </location>
</feature>
<dbReference type="AlphaFoldDB" id="A0A2A9NLM0"/>
<keyword evidence="3" id="KW-1185">Reference proteome</keyword>
<dbReference type="STRING" id="703135.A0A2A9NLM0"/>
<feature type="compositionally biased region" description="Basic and acidic residues" evidence="1">
    <location>
        <begin position="183"/>
        <end position="192"/>
    </location>
</feature>
<evidence type="ECO:0000256" key="1">
    <source>
        <dbReference type="SAM" id="MobiDB-lite"/>
    </source>
</evidence>
<feature type="region of interest" description="Disordered" evidence="1">
    <location>
        <begin position="84"/>
        <end position="124"/>
    </location>
</feature>
<reference evidence="2 3" key="1">
    <citation type="submission" date="2014-02" db="EMBL/GenBank/DDBJ databases">
        <title>Transposable element dynamics among asymbiotic and ectomycorrhizal Amanita fungi.</title>
        <authorList>
            <consortium name="DOE Joint Genome Institute"/>
            <person name="Hess J."/>
            <person name="Skrede I."/>
            <person name="Wolfe B."/>
            <person name="LaButti K."/>
            <person name="Ohm R.A."/>
            <person name="Grigoriev I.V."/>
            <person name="Pringle A."/>
        </authorList>
    </citation>
    <scope>NUCLEOTIDE SEQUENCE [LARGE SCALE GENOMIC DNA]</scope>
    <source>
        <strain evidence="2 3">SKay4041</strain>
    </source>
</reference>
<dbReference type="EMBL" id="KZ302057">
    <property type="protein sequence ID" value="PFH48573.1"/>
    <property type="molecule type" value="Genomic_DNA"/>
</dbReference>
<feature type="compositionally biased region" description="Polar residues" evidence="1">
    <location>
        <begin position="98"/>
        <end position="107"/>
    </location>
</feature>
<evidence type="ECO:0000313" key="3">
    <source>
        <dbReference type="Proteomes" id="UP000242287"/>
    </source>
</evidence>
<dbReference type="Proteomes" id="UP000242287">
    <property type="component" value="Unassembled WGS sequence"/>
</dbReference>
<proteinExistence type="predicted"/>
<feature type="compositionally biased region" description="Polar residues" evidence="1">
    <location>
        <begin position="193"/>
        <end position="214"/>
    </location>
</feature>